<evidence type="ECO:0000256" key="1">
    <source>
        <dbReference type="SAM" id="Phobius"/>
    </source>
</evidence>
<protein>
    <recommendedName>
        <fullName evidence="2">HPP transmembrane region domain-containing protein</fullName>
    </recommendedName>
</protein>
<feature type="transmembrane region" description="Helical" evidence="1">
    <location>
        <begin position="21"/>
        <end position="41"/>
    </location>
</feature>
<reference evidence="3" key="2">
    <citation type="submission" date="2020-09" db="EMBL/GenBank/DDBJ databases">
        <authorList>
            <person name="Sun Q."/>
            <person name="Kim S."/>
        </authorList>
    </citation>
    <scope>NUCLEOTIDE SEQUENCE</scope>
    <source>
        <strain evidence="3">KCTC 22164</strain>
    </source>
</reference>
<keyword evidence="1" id="KW-0812">Transmembrane</keyword>
<dbReference type="Pfam" id="PF04982">
    <property type="entry name" value="TM_HPP"/>
    <property type="match status" value="1"/>
</dbReference>
<evidence type="ECO:0000259" key="2">
    <source>
        <dbReference type="Pfam" id="PF04982"/>
    </source>
</evidence>
<dbReference type="Proteomes" id="UP000631300">
    <property type="component" value="Unassembled WGS sequence"/>
</dbReference>
<dbReference type="PANTHER" id="PTHR33741">
    <property type="entry name" value="TRANSMEMBRANE PROTEIN DDB_G0269096-RELATED"/>
    <property type="match status" value="1"/>
</dbReference>
<sequence>MFQVVLRFIGIQSKVVASEKAVATLGGMIAIFSCFTITALFTDSTGAVAILPSMGAATVLLFAVPHGQLSTPWALFAGNLFSAAIGVTCAYYVEGIYLAAPLAVSVSILVMHLTRSLHPPGGATALAAVIGGDAIADLGYWYIVTPTLFNCFILFAIALIFNNLFVWRRYPQSLMQYHEAGYHPDTRRIKMRHIHAAIARSELVIDASDEQIKHIIDLADEILHQELIAGSELELGAYYTNNKPGPRWSVRQVTDQRKDYDTDQYVLTYRVIEGEGKGQSQTCSFTEFAKWASSRIHPRNPG</sequence>
<keyword evidence="1" id="KW-1133">Transmembrane helix</keyword>
<reference evidence="3" key="1">
    <citation type="journal article" date="2014" name="Int. J. Syst. Evol. Microbiol.">
        <title>Complete genome sequence of Corynebacterium casei LMG S-19264T (=DSM 44701T), isolated from a smear-ripened cheese.</title>
        <authorList>
            <consortium name="US DOE Joint Genome Institute (JGI-PGF)"/>
            <person name="Walter F."/>
            <person name="Albersmeier A."/>
            <person name="Kalinowski J."/>
            <person name="Ruckert C."/>
        </authorList>
    </citation>
    <scope>NUCLEOTIDE SEQUENCE</scope>
    <source>
        <strain evidence="3">KCTC 22164</strain>
    </source>
</reference>
<dbReference type="InterPro" id="IPR007065">
    <property type="entry name" value="HPP"/>
</dbReference>
<dbReference type="PROSITE" id="PS51257">
    <property type="entry name" value="PROKAR_LIPOPROTEIN"/>
    <property type="match status" value="1"/>
</dbReference>
<dbReference type="AlphaFoldDB" id="A0A918JL98"/>
<evidence type="ECO:0000313" key="4">
    <source>
        <dbReference type="Proteomes" id="UP000631300"/>
    </source>
</evidence>
<keyword evidence="1" id="KW-0472">Membrane</keyword>
<dbReference type="EMBL" id="BMXP01000003">
    <property type="protein sequence ID" value="GGW83153.1"/>
    <property type="molecule type" value="Genomic_DNA"/>
</dbReference>
<name>A0A918JL98_9ALTE</name>
<dbReference type="PANTHER" id="PTHR33741:SF5">
    <property type="entry name" value="TRANSMEMBRANE PROTEIN DDB_G0269096-RELATED"/>
    <property type="match status" value="1"/>
</dbReference>
<proteinExistence type="predicted"/>
<accession>A0A918JL98</accession>
<feature type="domain" description="HPP transmembrane region" evidence="2">
    <location>
        <begin position="17"/>
        <end position="171"/>
    </location>
</feature>
<evidence type="ECO:0000313" key="3">
    <source>
        <dbReference type="EMBL" id="GGW83153.1"/>
    </source>
</evidence>
<feature type="transmembrane region" description="Helical" evidence="1">
    <location>
        <begin position="99"/>
        <end position="117"/>
    </location>
</feature>
<organism evidence="3 4">
    <name type="scientific">Alteromonas halophila</name>
    <dbReference type="NCBI Taxonomy" id="516698"/>
    <lineage>
        <taxon>Bacteria</taxon>
        <taxon>Pseudomonadati</taxon>
        <taxon>Pseudomonadota</taxon>
        <taxon>Gammaproteobacteria</taxon>
        <taxon>Alteromonadales</taxon>
        <taxon>Alteromonadaceae</taxon>
        <taxon>Alteromonas/Salinimonas group</taxon>
        <taxon>Alteromonas</taxon>
    </lineage>
</organism>
<feature type="transmembrane region" description="Helical" evidence="1">
    <location>
        <begin position="147"/>
        <end position="167"/>
    </location>
</feature>
<keyword evidence="4" id="KW-1185">Reference proteome</keyword>
<comment type="caution">
    <text evidence="3">The sequence shown here is derived from an EMBL/GenBank/DDBJ whole genome shotgun (WGS) entry which is preliminary data.</text>
</comment>
<gene>
    <name evidence="3" type="ORF">GCM10007391_15600</name>
</gene>
<dbReference type="RefSeq" id="WP_189405093.1">
    <property type="nucleotide sequence ID" value="NZ_BMXP01000003.1"/>
</dbReference>
<dbReference type="InterPro" id="IPR058581">
    <property type="entry name" value="TM_HPP"/>
</dbReference>